<proteinExistence type="predicted"/>
<dbReference type="HOGENOM" id="CLU_013247_0_0_11"/>
<reference evidence="2" key="2">
    <citation type="submission" date="2015-05" db="EMBL/GenBank/DDBJ databases">
        <title>Draft genome sequence of Actinomyces odontolyticus (ATCC 17982).</title>
        <authorList>
            <person name="Sudarsanam P."/>
            <person name="Ley R."/>
            <person name="Guruge J."/>
            <person name="Turnbaugh P.J."/>
            <person name="Mahowald M."/>
            <person name="Liep D."/>
            <person name="Gordon J."/>
        </authorList>
    </citation>
    <scope>NUCLEOTIDE SEQUENCE</scope>
    <source>
        <strain evidence="2">ATCC 17982</strain>
    </source>
</reference>
<feature type="transmembrane region" description="Helical" evidence="1">
    <location>
        <begin position="769"/>
        <end position="792"/>
    </location>
</feature>
<accession>A7BA01</accession>
<feature type="transmembrane region" description="Helical" evidence="1">
    <location>
        <begin position="377"/>
        <end position="397"/>
    </location>
</feature>
<evidence type="ECO:0000313" key="2">
    <source>
        <dbReference type="EMBL" id="EDN80025.1"/>
    </source>
</evidence>
<protein>
    <submittedName>
        <fullName evidence="2">ATP synthase F0, A subunit</fullName>
    </submittedName>
</protein>
<keyword evidence="1" id="KW-1133">Transmembrane helix</keyword>
<sequence length="900" mass="95659">MRRWGVVLRIASRDARQSLGRTLTAVFLISLPIIIAIGSITFWDVTTSQRYQAASWLGHRSDVQAVTLRRSSTAIEQDITADFLSKTASDEEVTVTQSTLTNWVPAGDQLIAVDTLYQLHLTTQDGTGYTVDSGTQTATLDAPRVNASGKSGALAANHAVISDDVARALKAEVGDTLTLSLTVAKDRTTQDLTGSIVIDEIIPGTNRAIIGEGTLEIDRLAVAGRTQTAWFVTGATPVTWDNVRQINQSGFSVVSRQVLADPPDASALPAQFAQYEVDQNNRATNPWQYLLLVASILLILTEMILLISPLYTVAQRSVMRTAAMIVANGGDQSDGRRLTIAHGLVIGLYSGLVSVALSACGMVGIGIWSGLGIGIVPWWPLALSVLLPILLSLMASVSPAHTSSHINTSAVIGGRVWEPSRLVRRRMIYPLALLAGLPLLGIAAWRGWVLALVVGVGLLEAGLIGSIPYIFTRWRVPNRRASMSMRLALRDAVRNGHRTFPAMASILTTVFVACGLLITLSSSNEAGWNSRPHAGQRGQVFLSTVDKTDSVTRTRHLLQSAQQVVDAERTVTSSAIMNGMAWNSGPGGPETMVEAVNPIDKSTLTMRNDMGTMAEIDVAYIVDDGTYLREAGYLNEDDMVRAIATLNAGGVLVPDPKLINGAGQADLRSLDMSAIAAAKAAGASDDDLPDALVQRTMTFPASPLTRINVMVLSPQASEALGLRAVPLGELLTVEKPVNPVDAPTFQTTIARQVPGASAQVIAPTMRSLVLPYVAALIAVVAAAATVALVVALSSSDMRPDLDTLDAIGAVPSMRRHVTTWQGVVLALNAIPTAVLSGLVVGVLAVITFANSGIFPTLTTTLRPIVPWGALLGMLIGMPILCALVAIVLTPRHQKRIRRIN</sequence>
<feature type="transmembrane region" description="Helical" evidence="1">
    <location>
        <begin position="346"/>
        <end position="371"/>
    </location>
</feature>
<feature type="transmembrane region" description="Helical" evidence="1">
    <location>
        <begin position="289"/>
        <end position="314"/>
    </location>
</feature>
<evidence type="ECO:0000256" key="1">
    <source>
        <dbReference type="SAM" id="Phobius"/>
    </source>
</evidence>
<feature type="transmembrane region" description="Helical" evidence="1">
    <location>
        <begin position="823"/>
        <end position="849"/>
    </location>
</feature>
<dbReference type="Proteomes" id="UP000003553">
    <property type="component" value="Unassembled WGS sequence"/>
</dbReference>
<feature type="transmembrane region" description="Helical" evidence="1">
    <location>
        <begin position="427"/>
        <end position="445"/>
    </location>
</feature>
<keyword evidence="1" id="KW-0812">Transmembrane</keyword>
<dbReference type="eggNOG" id="COG0577">
    <property type="taxonomic scope" value="Bacteria"/>
</dbReference>
<dbReference type="EMBL" id="AAYI02000004">
    <property type="protein sequence ID" value="EDN80025.1"/>
    <property type="molecule type" value="Genomic_DNA"/>
</dbReference>
<feature type="transmembrane region" description="Helical" evidence="1">
    <location>
        <begin position="21"/>
        <end position="43"/>
    </location>
</feature>
<organism evidence="2 3">
    <name type="scientific">Schaalia dentiphila ATCC 17982</name>
    <dbReference type="NCBI Taxonomy" id="411466"/>
    <lineage>
        <taxon>Bacteria</taxon>
        <taxon>Bacillati</taxon>
        <taxon>Actinomycetota</taxon>
        <taxon>Actinomycetes</taxon>
        <taxon>Actinomycetales</taxon>
        <taxon>Actinomycetaceae</taxon>
        <taxon>Schaalia</taxon>
        <taxon>Schaalia dentiphila</taxon>
    </lineage>
</organism>
<keyword evidence="3" id="KW-1185">Reference proteome</keyword>
<feature type="transmembrane region" description="Helical" evidence="1">
    <location>
        <begin position="500"/>
        <end position="520"/>
    </location>
</feature>
<feature type="transmembrane region" description="Helical" evidence="1">
    <location>
        <begin position="451"/>
        <end position="471"/>
    </location>
</feature>
<dbReference type="AlphaFoldDB" id="A7BA01"/>
<dbReference type="RefSeq" id="WP_003790845.1">
    <property type="nucleotide sequence ID" value="NZ_DS264586.1"/>
</dbReference>
<gene>
    <name evidence="2" type="ORF">ACTODO_00457</name>
</gene>
<comment type="caution">
    <text evidence="2">The sequence shown here is derived from an EMBL/GenBank/DDBJ whole genome shotgun (WGS) entry which is preliminary data.</text>
</comment>
<evidence type="ECO:0000313" key="3">
    <source>
        <dbReference type="Proteomes" id="UP000003553"/>
    </source>
</evidence>
<keyword evidence="1" id="KW-0472">Membrane</keyword>
<name>A7BA01_9ACTO</name>
<feature type="transmembrane region" description="Helical" evidence="1">
    <location>
        <begin position="869"/>
        <end position="888"/>
    </location>
</feature>
<reference evidence="2" key="1">
    <citation type="submission" date="2007-04" db="EMBL/GenBank/DDBJ databases">
        <authorList>
            <person name="Fulton L."/>
            <person name="Clifton S."/>
            <person name="Fulton B."/>
            <person name="Xu J."/>
            <person name="Minx P."/>
            <person name="Pepin K.H."/>
            <person name="Johnson M."/>
            <person name="Thiruvilangam P."/>
            <person name="Bhonagiri V."/>
            <person name="Nash W.E."/>
            <person name="Mardis E.R."/>
            <person name="Wilson R.K."/>
        </authorList>
    </citation>
    <scope>NUCLEOTIDE SEQUENCE [LARGE SCALE GENOMIC DNA]</scope>
    <source>
        <strain evidence="2">ATCC 17982</strain>
    </source>
</reference>